<dbReference type="InterPro" id="IPR016192">
    <property type="entry name" value="APOBEC/CMP_deaminase_Zn-bd"/>
</dbReference>
<feature type="domain" description="CMP/dCMP-type deaminase" evidence="5">
    <location>
        <begin position="1"/>
        <end position="96"/>
    </location>
</feature>
<dbReference type="Gene3D" id="3.40.140.10">
    <property type="entry name" value="Cytidine Deaminase, domain 2"/>
    <property type="match status" value="1"/>
</dbReference>
<dbReference type="STRING" id="1817813.A2008_06035"/>
<dbReference type="PANTHER" id="PTHR11644">
    <property type="entry name" value="CYTIDINE DEAMINASE"/>
    <property type="match status" value="1"/>
</dbReference>
<dbReference type="GO" id="GO:0004126">
    <property type="term" value="F:cytidine deaminase activity"/>
    <property type="evidence" value="ECO:0007669"/>
    <property type="project" value="UniProtKB-ARBA"/>
</dbReference>
<dbReference type="PROSITE" id="PS51747">
    <property type="entry name" value="CYT_DCMP_DEAMINASES_2"/>
    <property type="match status" value="1"/>
</dbReference>
<comment type="similarity">
    <text evidence="1">Belongs to the cytidine and deoxycytidylate deaminase family.</text>
</comment>
<dbReference type="InterPro" id="IPR002125">
    <property type="entry name" value="CMP_dCMP_dom"/>
</dbReference>
<evidence type="ECO:0000313" key="6">
    <source>
        <dbReference type="EMBL" id="OGM01807.1"/>
    </source>
</evidence>
<evidence type="ECO:0000256" key="4">
    <source>
        <dbReference type="ARBA" id="ARBA00022833"/>
    </source>
</evidence>
<reference evidence="6 7" key="1">
    <citation type="journal article" date="2016" name="Nat. Commun.">
        <title>Thousands of microbial genomes shed light on interconnected biogeochemical processes in an aquifer system.</title>
        <authorList>
            <person name="Anantharaman K."/>
            <person name="Brown C.T."/>
            <person name="Hug L.A."/>
            <person name="Sharon I."/>
            <person name="Castelle C.J."/>
            <person name="Probst A.J."/>
            <person name="Thomas B.C."/>
            <person name="Singh A."/>
            <person name="Wilkins M.J."/>
            <person name="Karaoz U."/>
            <person name="Brodie E.L."/>
            <person name="Williams K.H."/>
            <person name="Hubbard S.S."/>
            <person name="Banfield J.F."/>
        </authorList>
    </citation>
    <scope>NUCLEOTIDE SEQUENCE [LARGE SCALE GENOMIC DNA]</scope>
</reference>
<dbReference type="EMBL" id="MGFH01000224">
    <property type="protein sequence ID" value="OGM01807.1"/>
    <property type="molecule type" value="Genomic_DNA"/>
</dbReference>
<feature type="non-terminal residue" evidence="6">
    <location>
        <position position="1"/>
    </location>
</feature>
<dbReference type="Pfam" id="PF00383">
    <property type="entry name" value="dCMP_cyt_deam_1"/>
    <property type="match status" value="1"/>
</dbReference>
<dbReference type="GO" id="GO:0055086">
    <property type="term" value="P:nucleobase-containing small molecule metabolic process"/>
    <property type="evidence" value="ECO:0007669"/>
    <property type="project" value="UniProtKB-ARBA"/>
</dbReference>
<evidence type="ECO:0000256" key="3">
    <source>
        <dbReference type="ARBA" id="ARBA00022801"/>
    </source>
</evidence>
<dbReference type="GO" id="GO:0072527">
    <property type="term" value="P:pyrimidine-containing compound metabolic process"/>
    <property type="evidence" value="ECO:0007669"/>
    <property type="project" value="UniProtKB-ARBA"/>
</dbReference>
<comment type="caution">
    <text evidence="6">The sequence shown here is derived from an EMBL/GenBank/DDBJ whole genome shotgun (WGS) entry which is preliminary data.</text>
</comment>
<dbReference type="NCBIfam" id="NF004064">
    <property type="entry name" value="PRK05578.1"/>
    <property type="match status" value="1"/>
</dbReference>
<proteinExistence type="inferred from homology"/>
<keyword evidence="3" id="KW-0378">Hydrolase</keyword>
<keyword evidence="2" id="KW-0479">Metal-binding</keyword>
<evidence type="ECO:0000256" key="1">
    <source>
        <dbReference type="ARBA" id="ARBA00006576"/>
    </source>
</evidence>
<dbReference type="PROSITE" id="PS00903">
    <property type="entry name" value="CYT_DCMP_DEAMINASES_1"/>
    <property type="match status" value="1"/>
</dbReference>
<organism evidence="6 7">
    <name type="scientific">Candidatus Wallbacteria bacterium GWC2_49_35</name>
    <dbReference type="NCBI Taxonomy" id="1817813"/>
    <lineage>
        <taxon>Bacteria</taxon>
        <taxon>Candidatus Walliibacteriota</taxon>
    </lineage>
</organism>
<dbReference type="CDD" id="cd01283">
    <property type="entry name" value="cytidine_deaminase"/>
    <property type="match status" value="1"/>
</dbReference>
<sequence>GCNVENASYGLTCCAERIAIYKAVSDGNKKFKAMILYASAKKPVSPCGACRQVLAEFASADMKIYSIGQFKDEDVSRTSYAIYTVAELLPHGFKASDFIEKK</sequence>
<name>A0A1F7WGY0_9BACT</name>
<keyword evidence="4" id="KW-0862">Zinc</keyword>
<dbReference type="GO" id="GO:0005829">
    <property type="term" value="C:cytosol"/>
    <property type="evidence" value="ECO:0007669"/>
    <property type="project" value="TreeGrafter"/>
</dbReference>
<dbReference type="InterPro" id="IPR016193">
    <property type="entry name" value="Cytidine_deaminase-like"/>
</dbReference>
<dbReference type="AlphaFoldDB" id="A0A1F7WGY0"/>
<evidence type="ECO:0000256" key="2">
    <source>
        <dbReference type="ARBA" id="ARBA00022723"/>
    </source>
</evidence>
<dbReference type="InterPro" id="IPR050202">
    <property type="entry name" value="Cyt/Deoxycyt_deaminase"/>
</dbReference>
<dbReference type="PANTHER" id="PTHR11644:SF2">
    <property type="entry name" value="CYTIDINE DEAMINASE"/>
    <property type="match status" value="1"/>
</dbReference>
<accession>A0A1F7WGY0</accession>
<dbReference type="Proteomes" id="UP000178735">
    <property type="component" value="Unassembled WGS sequence"/>
</dbReference>
<dbReference type="SUPFAM" id="SSF53927">
    <property type="entry name" value="Cytidine deaminase-like"/>
    <property type="match status" value="1"/>
</dbReference>
<evidence type="ECO:0000259" key="5">
    <source>
        <dbReference type="PROSITE" id="PS51747"/>
    </source>
</evidence>
<gene>
    <name evidence="6" type="ORF">A2008_06035</name>
</gene>
<dbReference type="GO" id="GO:0042802">
    <property type="term" value="F:identical protein binding"/>
    <property type="evidence" value="ECO:0007669"/>
    <property type="project" value="UniProtKB-ARBA"/>
</dbReference>
<dbReference type="GO" id="GO:0008270">
    <property type="term" value="F:zinc ion binding"/>
    <property type="evidence" value="ECO:0007669"/>
    <property type="project" value="InterPro"/>
</dbReference>
<protein>
    <recommendedName>
        <fullName evidence="5">CMP/dCMP-type deaminase domain-containing protein</fullName>
    </recommendedName>
</protein>
<evidence type="ECO:0000313" key="7">
    <source>
        <dbReference type="Proteomes" id="UP000178735"/>
    </source>
</evidence>